<feature type="compositionally biased region" description="Basic and acidic residues" evidence="1">
    <location>
        <begin position="214"/>
        <end position="228"/>
    </location>
</feature>
<dbReference type="Proteomes" id="UP000008064">
    <property type="component" value="Unassembled WGS sequence"/>
</dbReference>
<feature type="compositionally biased region" description="Polar residues" evidence="1">
    <location>
        <begin position="179"/>
        <end position="191"/>
    </location>
</feature>
<dbReference type="RefSeq" id="XP_007324683.1">
    <property type="nucleotide sequence ID" value="XM_007324621.1"/>
</dbReference>
<gene>
    <name evidence="3" type="ORF">SERLADRAFT_412163</name>
</gene>
<protein>
    <recommendedName>
        <fullName evidence="2">DUF7918 domain-containing protein</fullName>
    </recommendedName>
</protein>
<reference evidence="3" key="1">
    <citation type="submission" date="2011-04" db="EMBL/GenBank/DDBJ databases">
        <title>Evolution of plant cell wall degrading machinery underlies the functional diversity of forest fungi.</title>
        <authorList>
            <consortium name="US DOE Joint Genome Institute (JGI-PGF)"/>
            <person name="Eastwood D.C."/>
            <person name="Floudas D."/>
            <person name="Binder M."/>
            <person name="Majcherczyk A."/>
            <person name="Schneider P."/>
            <person name="Aerts A."/>
            <person name="Asiegbu F.O."/>
            <person name="Baker S.E."/>
            <person name="Barry K."/>
            <person name="Bendiksby M."/>
            <person name="Blumentritt M."/>
            <person name="Coutinho P.M."/>
            <person name="Cullen D."/>
            <person name="Cullen D."/>
            <person name="Gathman A."/>
            <person name="Goodell B."/>
            <person name="Henrissat B."/>
            <person name="Ihrmark K."/>
            <person name="Kauserud H."/>
            <person name="Kohler A."/>
            <person name="LaButti K."/>
            <person name="Lapidus A."/>
            <person name="Lavin J.L."/>
            <person name="Lee Y.-H."/>
            <person name="Lindquist E."/>
            <person name="Lilly W."/>
            <person name="Lucas S."/>
            <person name="Morin E."/>
            <person name="Murat C."/>
            <person name="Oguiza J.A."/>
            <person name="Park J."/>
            <person name="Pisabarro A.G."/>
            <person name="Riley R."/>
            <person name="Rosling A."/>
            <person name="Salamov A."/>
            <person name="Schmidt O."/>
            <person name="Schmutz J."/>
            <person name="Skrede I."/>
            <person name="Stenlid J."/>
            <person name="Wiebenga A."/>
            <person name="Xie X."/>
            <person name="Kues U."/>
            <person name="Hibbett D.S."/>
            <person name="Hoffmeister D."/>
            <person name="Hogberg N."/>
            <person name="Martin F."/>
            <person name="Grigoriev I.V."/>
            <person name="Watkinson S.C."/>
        </authorList>
    </citation>
    <scope>NUCLEOTIDE SEQUENCE</scope>
    <source>
        <strain evidence="3">S7.9</strain>
    </source>
</reference>
<feature type="domain" description="DUF7918" evidence="2">
    <location>
        <begin position="6"/>
        <end position="121"/>
    </location>
</feature>
<dbReference type="OrthoDB" id="3237202at2759"/>
<dbReference type="GeneID" id="18813011"/>
<name>F8PE59_SERL9</name>
<accession>F8PE59</accession>
<evidence type="ECO:0000256" key="1">
    <source>
        <dbReference type="SAM" id="MobiDB-lite"/>
    </source>
</evidence>
<dbReference type="KEGG" id="sla:SERLADRAFT_412163"/>
<evidence type="ECO:0000313" key="3">
    <source>
        <dbReference type="EMBL" id="EGO18656.1"/>
    </source>
</evidence>
<feature type="region of interest" description="Disordered" evidence="1">
    <location>
        <begin position="163"/>
        <end position="228"/>
    </location>
</feature>
<organism>
    <name type="scientific">Serpula lacrymans var. lacrymans (strain S7.9)</name>
    <name type="common">Dry rot fungus</name>
    <dbReference type="NCBI Taxonomy" id="578457"/>
    <lineage>
        <taxon>Eukaryota</taxon>
        <taxon>Fungi</taxon>
        <taxon>Dikarya</taxon>
        <taxon>Basidiomycota</taxon>
        <taxon>Agaricomycotina</taxon>
        <taxon>Agaricomycetes</taxon>
        <taxon>Agaricomycetidae</taxon>
        <taxon>Boletales</taxon>
        <taxon>Coniophorineae</taxon>
        <taxon>Serpulaceae</taxon>
        <taxon>Serpula</taxon>
    </lineage>
</organism>
<proteinExistence type="predicted"/>
<dbReference type="HOGENOM" id="CLU_1215417_0_0_1"/>
<dbReference type="EMBL" id="GL945447">
    <property type="protein sequence ID" value="EGO18656.1"/>
    <property type="molecule type" value="Genomic_DNA"/>
</dbReference>
<sequence length="228" mass="25911">MTIVVSMFHFSEKHHSALYEETGRPEEANRDVGMIVLKVKRVHLCGNRPANKALSIPDSNQSRNQIGGVCVRYGDERKTFEQHPTTWQVKPYDEDNNRSYVTFVFRYRPREFLQAQGIMPDEKESKSAQKAIAPKRRVVPAAATLTPSPSPSPIMKKMEAKLDRMSPSLRQAFYPSPTRPRTTHPNNYRTVSTRSTDSSDRYPGEGLILFDDSSPPKEADTPQRESTT</sequence>
<dbReference type="InterPro" id="IPR057678">
    <property type="entry name" value="DUF7918"/>
</dbReference>
<dbReference type="Pfam" id="PF25534">
    <property type="entry name" value="DUF7918"/>
    <property type="match status" value="1"/>
</dbReference>
<dbReference type="AlphaFoldDB" id="F8PE59"/>
<evidence type="ECO:0000259" key="2">
    <source>
        <dbReference type="Pfam" id="PF25534"/>
    </source>
</evidence>